<dbReference type="Proteomes" id="UP000218887">
    <property type="component" value="Unassembled WGS sequence"/>
</dbReference>
<keyword evidence="3" id="KW-0812">Transmembrane</keyword>
<evidence type="ECO:0000256" key="3">
    <source>
        <dbReference type="SAM" id="Phobius"/>
    </source>
</evidence>
<protein>
    <recommendedName>
        <fullName evidence="6">Competence protein ComG</fullName>
    </recommendedName>
</protein>
<evidence type="ECO:0008006" key="6">
    <source>
        <dbReference type="Google" id="ProtNLM"/>
    </source>
</evidence>
<reference evidence="4 5" key="1">
    <citation type="submission" date="2017-08" db="EMBL/GenBank/DDBJ databases">
        <title>Virgibacillus indicus sp. nov. and Virgibacillus profoundi sp. nov, two moderately halophilic bacteria isolated from marine sediment by using the Microfluidic Streak Plate.</title>
        <authorList>
            <person name="Xu B."/>
            <person name="Hu B."/>
            <person name="Wang J."/>
            <person name="Zhu Y."/>
            <person name="Huang L."/>
            <person name="Du W."/>
            <person name="Huang Y."/>
        </authorList>
    </citation>
    <scope>NUCLEOTIDE SEQUENCE [LARGE SCALE GENOMIC DNA]</scope>
    <source>
        <strain evidence="4 5">IO3-P3-H5</strain>
    </source>
</reference>
<dbReference type="Pfam" id="PF07963">
    <property type="entry name" value="N_methyl"/>
    <property type="match status" value="1"/>
</dbReference>
<feature type="transmembrane region" description="Helical" evidence="3">
    <location>
        <begin position="12"/>
        <end position="31"/>
    </location>
</feature>
<keyword evidence="5" id="KW-1185">Reference proteome</keyword>
<dbReference type="GO" id="GO:0009986">
    <property type="term" value="C:cell surface"/>
    <property type="evidence" value="ECO:0007669"/>
    <property type="project" value="UniProtKB-SubCell"/>
</dbReference>
<proteinExistence type="predicted"/>
<evidence type="ECO:0000313" key="5">
    <source>
        <dbReference type="Proteomes" id="UP000218887"/>
    </source>
</evidence>
<dbReference type="AlphaFoldDB" id="A0A2A2ICP2"/>
<dbReference type="NCBIfam" id="NF040982">
    <property type="entry name" value="ComGD"/>
    <property type="match status" value="1"/>
</dbReference>
<dbReference type="OrthoDB" id="1653576at2"/>
<keyword evidence="3" id="KW-0472">Membrane</keyword>
<evidence type="ECO:0000256" key="2">
    <source>
        <dbReference type="ARBA" id="ARBA00023287"/>
    </source>
</evidence>
<dbReference type="EMBL" id="NPOA01000009">
    <property type="protein sequence ID" value="PAV29076.1"/>
    <property type="molecule type" value="Genomic_DNA"/>
</dbReference>
<gene>
    <name evidence="4" type="ORF">CIL05_13965</name>
</gene>
<sequence>MNDKNGFTLIELLFVLSILSILLLLSASLNISNLEKQRVNHFFETLESDFLFIQSLASTTTEDFYIIRFRQDKYEILQGPHKGSIERAFPPGLEIIEKKFNRKMSFTQSGTIREAGTLEFLVKDKKYIAVFQPGKGRFYIAEE</sequence>
<dbReference type="NCBIfam" id="TIGR02532">
    <property type="entry name" value="IV_pilin_GFxxxE"/>
    <property type="match status" value="1"/>
</dbReference>
<comment type="caution">
    <text evidence="4">The sequence shown here is derived from an EMBL/GenBank/DDBJ whole genome shotgun (WGS) entry which is preliminary data.</text>
</comment>
<accession>A0A2A2ICP2</accession>
<dbReference type="InterPro" id="IPR012902">
    <property type="entry name" value="N_methyl_site"/>
</dbReference>
<dbReference type="RefSeq" id="WP_095656167.1">
    <property type="nucleotide sequence ID" value="NZ_NPOA01000009.1"/>
</dbReference>
<organism evidence="4 5">
    <name type="scientific">Virgibacillus profundi</name>
    <dbReference type="NCBI Taxonomy" id="2024555"/>
    <lineage>
        <taxon>Bacteria</taxon>
        <taxon>Bacillati</taxon>
        <taxon>Bacillota</taxon>
        <taxon>Bacilli</taxon>
        <taxon>Bacillales</taxon>
        <taxon>Bacillaceae</taxon>
        <taxon>Virgibacillus</taxon>
    </lineage>
</organism>
<dbReference type="PIRSF" id="PIRSF021292">
    <property type="entry name" value="Competence_ComGD"/>
    <property type="match status" value="1"/>
</dbReference>
<keyword evidence="3" id="KW-1133">Transmembrane helix</keyword>
<dbReference type="InterPro" id="IPR045584">
    <property type="entry name" value="Pilin-like"/>
</dbReference>
<dbReference type="InterPro" id="IPR016785">
    <property type="entry name" value="ComGD"/>
</dbReference>
<keyword evidence="2" id="KW-0178">Competence</keyword>
<dbReference type="GO" id="GO:0030420">
    <property type="term" value="P:establishment of competence for transformation"/>
    <property type="evidence" value="ECO:0007669"/>
    <property type="project" value="UniProtKB-KW"/>
</dbReference>
<comment type="subcellular location">
    <subcellularLocation>
        <location evidence="1">Cell surface</location>
    </subcellularLocation>
</comment>
<evidence type="ECO:0000313" key="4">
    <source>
        <dbReference type="EMBL" id="PAV29076.1"/>
    </source>
</evidence>
<name>A0A2A2ICP2_9BACI</name>
<dbReference type="SUPFAM" id="SSF54523">
    <property type="entry name" value="Pili subunits"/>
    <property type="match status" value="1"/>
</dbReference>
<evidence type="ECO:0000256" key="1">
    <source>
        <dbReference type="ARBA" id="ARBA00004241"/>
    </source>
</evidence>